<feature type="transmembrane region" description="Helical" evidence="6">
    <location>
        <begin position="337"/>
        <end position="368"/>
    </location>
</feature>
<dbReference type="PANTHER" id="PTHR21716">
    <property type="entry name" value="TRANSMEMBRANE PROTEIN"/>
    <property type="match status" value="1"/>
</dbReference>
<dbReference type="OrthoDB" id="106838at2"/>
<organism evidence="7 8">
    <name type="scientific">Bradyrhizobium rifense</name>
    <dbReference type="NCBI Taxonomy" id="515499"/>
    <lineage>
        <taxon>Bacteria</taxon>
        <taxon>Pseudomonadati</taxon>
        <taxon>Pseudomonadota</taxon>
        <taxon>Alphaproteobacteria</taxon>
        <taxon>Hyphomicrobiales</taxon>
        <taxon>Nitrobacteraceae</taxon>
        <taxon>Bradyrhizobium</taxon>
    </lineage>
</organism>
<reference evidence="7 8" key="1">
    <citation type="submission" date="2019-08" db="EMBL/GenBank/DDBJ databases">
        <title>Bradyrhizobium hipponensis sp. nov., a rhizobium isolated from a Lupinus angustifolius root nodule in Tunisia.</title>
        <authorList>
            <person name="Off K."/>
            <person name="Rejili M."/>
            <person name="Mars M."/>
            <person name="Brachmann A."/>
            <person name="Marin M."/>
        </authorList>
    </citation>
    <scope>NUCLEOTIDE SEQUENCE [LARGE SCALE GENOMIC DNA]</scope>
    <source>
        <strain evidence="7 8">CTAW71</strain>
    </source>
</reference>
<evidence type="ECO:0000256" key="3">
    <source>
        <dbReference type="ARBA" id="ARBA00022692"/>
    </source>
</evidence>
<dbReference type="PANTHER" id="PTHR21716:SF61">
    <property type="entry name" value="BLR8064 PROTEIN"/>
    <property type="match status" value="1"/>
</dbReference>
<dbReference type="AlphaFoldDB" id="A0A5D3KUI0"/>
<gene>
    <name evidence="7" type="ORF">FXB40_12230</name>
</gene>
<feature type="transmembrane region" description="Helical" evidence="6">
    <location>
        <begin position="299"/>
        <end position="317"/>
    </location>
</feature>
<evidence type="ECO:0000256" key="4">
    <source>
        <dbReference type="ARBA" id="ARBA00022989"/>
    </source>
</evidence>
<keyword evidence="4 6" id="KW-1133">Transmembrane helix</keyword>
<feature type="transmembrane region" description="Helical" evidence="6">
    <location>
        <begin position="240"/>
        <end position="261"/>
    </location>
</feature>
<evidence type="ECO:0000256" key="2">
    <source>
        <dbReference type="ARBA" id="ARBA00009773"/>
    </source>
</evidence>
<keyword evidence="5 6" id="KW-0472">Membrane</keyword>
<feature type="transmembrane region" description="Helical" evidence="6">
    <location>
        <begin position="59"/>
        <end position="77"/>
    </location>
</feature>
<evidence type="ECO:0000256" key="5">
    <source>
        <dbReference type="ARBA" id="ARBA00023136"/>
    </source>
</evidence>
<name>A0A5D3KUI0_9BRAD</name>
<comment type="caution">
    <text evidence="7">The sequence shown here is derived from an EMBL/GenBank/DDBJ whole genome shotgun (WGS) entry which is preliminary data.</text>
</comment>
<proteinExistence type="inferred from homology"/>
<evidence type="ECO:0000256" key="6">
    <source>
        <dbReference type="SAM" id="Phobius"/>
    </source>
</evidence>
<evidence type="ECO:0000313" key="7">
    <source>
        <dbReference type="EMBL" id="TYL96386.1"/>
    </source>
</evidence>
<sequence length="376" mass="40356">MGPPMPRHDFVRSDDGSGFRTLEEPPPQFESHMRATIQAAIAVAVMLLALWVARDFLVAMIWAGVIAITTWPFYVRFAQLISGRPSSLLASLLFTCIIGLVLLIPIVLTVRQVAQGSDAFVHVLNSLRESGVVVPGWLVQLPIAGEYLDLWWRANLSNPEALKEWLRGVNIENLTSWTGTLGGALLHRLFLFAITLIALFLMLRDGIWLADRSVVTARRLLGNPGTRLVGKIAAATRATVNGTIAAAIVKGAVVGIAYVVMGVPHPLLFSAMTIVLAMVPLGAWVVLAAASLTLVVQDGILLVPVGLFVFGAAVLLIGDNFIQPALIGGSAELPFLLVLIGILGGMQSFGLVGLFLGPVIMAALLTVWREWIGIRE</sequence>
<feature type="transmembrane region" description="Helical" evidence="6">
    <location>
        <begin position="185"/>
        <end position="203"/>
    </location>
</feature>
<dbReference type="Proteomes" id="UP000324758">
    <property type="component" value="Unassembled WGS sequence"/>
</dbReference>
<evidence type="ECO:0000313" key="8">
    <source>
        <dbReference type="Proteomes" id="UP000324758"/>
    </source>
</evidence>
<dbReference type="EMBL" id="VSSS01000020">
    <property type="protein sequence ID" value="TYL96386.1"/>
    <property type="molecule type" value="Genomic_DNA"/>
</dbReference>
<dbReference type="GO" id="GO:0016020">
    <property type="term" value="C:membrane"/>
    <property type="evidence" value="ECO:0007669"/>
    <property type="project" value="UniProtKB-SubCell"/>
</dbReference>
<comment type="subcellular location">
    <subcellularLocation>
        <location evidence="1">Membrane</location>
        <topology evidence="1">Multi-pass membrane protein</topology>
    </subcellularLocation>
</comment>
<keyword evidence="3 6" id="KW-0812">Transmembrane</keyword>
<dbReference type="InterPro" id="IPR002549">
    <property type="entry name" value="AI-2E-like"/>
</dbReference>
<accession>A0A5D3KUI0</accession>
<dbReference type="Pfam" id="PF01594">
    <property type="entry name" value="AI-2E_transport"/>
    <property type="match status" value="1"/>
</dbReference>
<feature type="transmembrane region" description="Helical" evidence="6">
    <location>
        <begin position="267"/>
        <end position="287"/>
    </location>
</feature>
<keyword evidence="8" id="KW-1185">Reference proteome</keyword>
<protein>
    <submittedName>
        <fullName evidence="7">AI-2E family transporter</fullName>
    </submittedName>
</protein>
<evidence type="ECO:0000256" key="1">
    <source>
        <dbReference type="ARBA" id="ARBA00004141"/>
    </source>
</evidence>
<feature type="transmembrane region" description="Helical" evidence="6">
    <location>
        <begin position="89"/>
        <end position="108"/>
    </location>
</feature>
<comment type="similarity">
    <text evidence="2">Belongs to the autoinducer-2 exporter (AI-2E) (TC 2.A.86) family.</text>
</comment>